<dbReference type="UniPathway" id="UPA00241">
    <property type="reaction ID" value="UER00356"/>
</dbReference>
<dbReference type="Pfam" id="PF01121">
    <property type="entry name" value="CoaE"/>
    <property type="match status" value="1"/>
</dbReference>
<evidence type="ECO:0000256" key="5">
    <source>
        <dbReference type="HAMAP-Rule" id="MF_00376"/>
    </source>
</evidence>
<dbReference type="GO" id="GO:0005524">
    <property type="term" value="F:ATP binding"/>
    <property type="evidence" value="ECO:0007669"/>
    <property type="project" value="UniProtKB-UniRule"/>
</dbReference>
<dbReference type="NCBIfam" id="TIGR00152">
    <property type="entry name" value="dephospho-CoA kinase"/>
    <property type="match status" value="1"/>
</dbReference>
<dbReference type="EC" id="2.7.1.24" evidence="5 6"/>
<dbReference type="PANTHER" id="PTHR10695:SF46">
    <property type="entry name" value="BIFUNCTIONAL COENZYME A SYNTHASE-RELATED"/>
    <property type="match status" value="1"/>
</dbReference>
<dbReference type="GO" id="GO:0015937">
    <property type="term" value="P:coenzyme A biosynthetic process"/>
    <property type="evidence" value="ECO:0007669"/>
    <property type="project" value="UniProtKB-UniRule"/>
</dbReference>
<evidence type="ECO:0000256" key="4">
    <source>
        <dbReference type="ARBA" id="ARBA00022993"/>
    </source>
</evidence>
<feature type="binding site" evidence="5">
    <location>
        <begin position="19"/>
        <end position="24"/>
    </location>
    <ligand>
        <name>ATP</name>
        <dbReference type="ChEBI" id="CHEBI:30616"/>
    </ligand>
</feature>
<organism evidence="7 8">
    <name type="scientific">Sterolibacterium denitrificans</name>
    <dbReference type="NCBI Taxonomy" id="157592"/>
    <lineage>
        <taxon>Bacteria</taxon>
        <taxon>Pseudomonadati</taxon>
        <taxon>Pseudomonadota</taxon>
        <taxon>Betaproteobacteria</taxon>
        <taxon>Nitrosomonadales</taxon>
        <taxon>Sterolibacteriaceae</taxon>
        <taxon>Sterolibacterium</taxon>
    </lineage>
</organism>
<dbReference type="CDD" id="cd02022">
    <property type="entry name" value="DPCK"/>
    <property type="match status" value="1"/>
</dbReference>
<keyword evidence="5 7" id="KW-0808">Transferase</keyword>
<dbReference type="Gene3D" id="3.40.50.300">
    <property type="entry name" value="P-loop containing nucleotide triphosphate hydrolases"/>
    <property type="match status" value="1"/>
</dbReference>
<gene>
    <name evidence="5 7" type="primary">coaE</name>
    <name evidence="7" type="ORF">SDENCHOL_10674</name>
</gene>
<name>A0A7Z7HPH0_9PROT</name>
<comment type="subcellular location">
    <subcellularLocation>
        <location evidence="5">Cytoplasm</location>
    </subcellularLocation>
</comment>
<dbReference type="AlphaFoldDB" id="A0A7Z7HPH0"/>
<evidence type="ECO:0000256" key="6">
    <source>
        <dbReference type="NCBIfam" id="TIGR00152"/>
    </source>
</evidence>
<dbReference type="SUPFAM" id="SSF52540">
    <property type="entry name" value="P-loop containing nucleoside triphosphate hydrolases"/>
    <property type="match status" value="1"/>
</dbReference>
<dbReference type="InterPro" id="IPR027417">
    <property type="entry name" value="P-loop_NTPase"/>
</dbReference>
<reference evidence="7" key="1">
    <citation type="submission" date="2017-03" db="EMBL/GenBank/DDBJ databases">
        <authorList>
            <consortium name="AG Boll"/>
        </authorList>
    </citation>
    <scope>NUCLEOTIDE SEQUENCE [LARGE SCALE GENOMIC DNA]</scope>
    <source>
        <strain evidence="7">Chol</strain>
    </source>
</reference>
<dbReference type="RefSeq" id="WP_154716052.1">
    <property type="nucleotide sequence ID" value="NZ_LT837803.1"/>
</dbReference>
<comment type="function">
    <text evidence="5">Catalyzes the phosphorylation of the 3'-hydroxyl group of dephosphocoenzyme A to form coenzyme A.</text>
</comment>
<comment type="similarity">
    <text evidence="1 5">Belongs to the CoaE family.</text>
</comment>
<dbReference type="GO" id="GO:0005737">
    <property type="term" value="C:cytoplasm"/>
    <property type="evidence" value="ECO:0007669"/>
    <property type="project" value="UniProtKB-SubCell"/>
</dbReference>
<evidence type="ECO:0000313" key="8">
    <source>
        <dbReference type="Proteomes" id="UP000242886"/>
    </source>
</evidence>
<evidence type="ECO:0000313" key="7">
    <source>
        <dbReference type="EMBL" id="SMB22728.1"/>
    </source>
</evidence>
<evidence type="ECO:0000256" key="2">
    <source>
        <dbReference type="ARBA" id="ARBA00022741"/>
    </source>
</evidence>
<keyword evidence="8" id="KW-1185">Reference proteome</keyword>
<dbReference type="EMBL" id="LT837803">
    <property type="protein sequence ID" value="SMB22728.1"/>
    <property type="molecule type" value="Genomic_DNA"/>
</dbReference>
<dbReference type="HAMAP" id="MF_00376">
    <property type="entry name" value="Dephospho_CoA_kinase"/>
    <property type="match status" value="1"/>
</dbReference>
<dbReference type="PANTHER" id="PTHR10695">
    <property type="entry name" value="DEPHOSPHO-COA KINASE-RELATED"/>
    <property type="match status" value="1"/>
</dbReference>
<keyword evidence="4 5" id="KW-0173">Coenzyme A biosynthesis</keyword>
<dbReference type="InterPro" id="IPR001977">
    <property type="entry name" value="Depp_CoAkinase"/>
</dbReference>
<keyword evidence="2 5" id="KW-0547">Nucleotide-binding</keyword>
<comment type="pathway">
    <text evidence="5">Cofactor biosynthesis; coenzyme A biosynthesis; CoA from (R)-pantothenate: step 5/5.</text>
</comment>
<keyword evidence="3 5" id="KW-0067">ATP-binding</keyword>
<proteinExistence type="inferred from homology"/>
<protein>
    <recommendedName>
        <fullName evidence="5 6">Dephospho-CoA kinase</fullName>
        <ecNumber evidence="5 6">2.7.1.24</ecNumber>
    </recommendedName>
    <alternativeName>
        <fullName evidence="5">Dephosphocoenzyme A kinase</fullName>
    </alternativeName>
</protein>
<dbReference type="GO" id="GO:0004140">
    <property type="term" value="F:dephospho-CoA kinase activity"/>
    <property type="evidence" value="ECO:0007669"/>
    <property type="project" value="UniProtKB-UniRule"/>
</dbReference>
<accession>A0A7Z7HPH0</accession>
<evidence type="ECO:0000256" key="1">
    <source>
        <dbReference type="ARBA" id="ARBA00009018"/>
    </source>
</evidence>
<keyword evidence="5 7" id="KW-0418">Kinase</keyword>
<dbReference type="PROSITE" id="PS51219">
    <property type="entry name" value="DPCK"/>
    <property type="match status" value="1"/>
</dbReference>
<evidence type="ECO:0000256" key="3">
    <source>
        <dbReference type="ARBA" id="ARBA00022840"/>
    </source>
</evidence>
<sequence length="216" mass="22972">MSQPITHDGRVLGLTGGIGSGKSAVAAIFGELGVPVIDVDRIAHELTAPGGAAIGDIRKIFGEALIGADGALDRAAMRRLVFGDVQAKHKLEAILHPLIGIESQRRCRAALASAPYAVLEVPLLIESGTYRNRVARIAVVDCREETQIERVISRSGLGREDVQRIMAAQAGRAERLAVADDVIDNEGPPAHLRPQIEALHRKYLDMLAAKKSLAGG</sequence>
<comment type="catalytic activity">
    <reaction evidence="5">
        <text>3'-dephospho-CoA + ATP = ADP + CoA + H(+)</text>
        <dbReference type="Rhea" id="RHEA:18245"/>
        <dbReference type="ChEBI" id="CHEBI:15378"/>
        <dbReference type="ChEBI" id="CHEBI:30616"/>
        <dbReference type="ChEBI" id="CHEBI:57287"/>
        <dbReference type="ChEBI" id="CHEBI:57328"/>
        <dbReference type="ChEBI" id="CHEBI:456216"/>
        <dbReference type="EC" id="2.7.1.24"/>
    </reaction>
</comment>
<dbReference type="Proteomes" id="UP000242886">
    <property type="component" value="Chromosome SDENCHOL"/>
</dbReference>
<keyword evidence="5" id="KW-0963">Cytoplasm</keyword>